<dbReference type="InterPro" id="IPR004090">
    <property type="entry name" value="Chemotax_Me-accpt_rcpt"/>
</dbReference>
<dbReference type="PROSITE" id="PS50885">
    <property type="entry name" value="HAMP"/>
    <property type="match status" value="2"/>
</dbReference>
<dbReference type="PANTHER" id="PTHR43531:SF11">
    <property type="entry name" value="METHYL-ACCEPTING CHEMOTAXIS PROTEIN 3"/>
    <property type="match status" value="1"/>
</dbReference>
<dbReference type="Gene3D" id="6.10.340.10">
    <property type="match status" value="1"/>
</dbReference>
<keyword evidence="9" id="KW-1185">Reference proteome</keyword>
<organism evidence="8 9">
    <name type="scientific">Endobacterium cereale</name>
    <dbReference type="NCBI Taxonomy" id="2663029"/>
    <lineage>
        <taxon>Bacteria</taxon>
        <taxon>Pseudomonadati</taxon>
        <taxon>Pseudomonadota</taxon>
        <taxon>Alphaproteobacteria</taxon>
        <taxon>Hyphomicrobiales</taxon>
        <taxon>Rhizobiaceae</taxon>
        <taxon>Endobacterium</taxon>
    </lineage>
</organism>
<feature type="domain" description="Methyl-accepting transducer" evidence="6">
    <location>
        <begin position="341"/>
        <end position="570"/>
    </location>
</feature>
<evidence type="ECO:0000259" key="7">
    <source>
        <dbReference type="PROSITE" id="PS50885"/>
    </source>
</evidence>
<feature type="domain" description="HAMP" evidence="7">
    <location>
        <begin position="203"/>
        <end position="256"/>
    </location>
</feature>
<dbReference type="PROSITE" id="PS50111">
    <property type="entry name" value="CHEMOTAXIS_TRANSDUC_2"/>
    <property type="match status" value="1"/>
</dbReference>
<evidence type="ECO:0000256" key="3">
    <source>
        <dbReference type="ARBA" id="ARBA00029447"/>
    </source>
</evidence>
<dbReference type="RefSeq" id="WP_153355075.1">
    <property type="nucleotide sequence ID" value="NZ_JAYKOO010000007.1"/>
</dbReference>
<dbReference type="SUPFAM" id="SSF58104">
    <property type="entry name" value="Methyl-accepting chemotaxis protein (MCP) signaling domain"/>
    <property type="match status" value="1"/>
</dbReference>
<gene>
    <name evidence="8" type="ORF">GAO09_16340</name>
</gene>
<evidence type="ECO:0000256" key="2">
    <source>
        <dbReference type="ARBA" id="ARBA00022500"/>
    </source>
</evidence>
<evidence type="ECO:0000256" key="4">
    <source>
        <dbReference type="PROSITE-ProRule" id="PRU00284"/>
    </source>
</evidence>
<dbReference type="FunFam" id="1.10.287.950:FF:000001">
    <property type="entry name" value="Methyl-accepting chemotaxis sensory transducer"/>
    <property type="match status" value="1"/>
</dbReference>
<evidence type="ECO:0000313" key="9">
    <source>
        <dbReference type="Proteomes" id="UP000435138"/>
    </source>
</evidence>
<evidence type="ECO:0000256" key="5">
    <source>
        <dbReference type="SAM" id="Phobius"/>
    </source>
</evidence>
<keyword evidence="5" id="KW-0812">Transmembrane</keyword>
<comment type="caution">
    <text evidence="8">The sequence shown here is derived from an EMBL/GenBank/DDBJ whole genome shotgun (WGS) entry which is preliminary data.</text>
</comment>
<feature type="transmembrane region" description="Helical" evidence="5">
    <location>
        <begin position="12"/>
        <end position="31"/>
    </location>
</feature>
<dbReference type="SMART" id="SM00304">
    <property type="entry name" value="HAMP"/>
    <property type="match status" value="2"/>
</dbReference>
<protein>
    <submittedName>
        <fullName evidence="8">HAMP domain-containing protein</fullName>
    </submittedName>
</protein>
<dbReference type="EMBL" id="WIXI01000045">
    <property type="protein sequence ID" value="MQY47605.1"/>
    <property type="molecule type" value="Genomic_DNA"/>
</dbReference>
<sequence>MLKNLSISKKIIVTFMAVMSACFFATAGVYWQVLKSNAAADEQVSAQAIVVGVDTAVEAMLEQVVYQRDYLLGGAEASATAALSSRAKMTKALEETRAAASGRADLLASIDTLDTSAKAVNTQLIDPQLAARKAGQQVARGEGEKSLDGFRTAAGALKQRAMTLSTSLTAAQHTAATNILWTLVIAGGIAGVLALGLIWALCNAIVNPIVGMTKTMTALAGGNNDIDVPALDRGDEVGRMAQAVAVFKHAAIEKQRLERDSDLTRARAETERRVNDEQKAHDAADIEFAIDGLATGLSKLAEGDVAYRINESFVGRLDRLRTDFNTALGTLQTTLTMVGDNASAIHANADQIRSATDDLAKRTEQQAAAVEQTAAAVEQVTTTVKDAAARAEDVGQRVERTRTGAEKSGDVVRRAVSAMEGISHSSHEISNIIGVIDEIAFQTNLLALNAGVEAARAGEAGKGFAVVAQEVRELAQRSANAAKDIKTLITTSTTQVDAGVSLVGETGRALEAIVEEVREINEHVRAIVVSTREQATGLQEINNAVGTMDRNTQQNAAMVDQQTKTSHTLASEANTLNELLKQFNLGGDRNFMGSRSGFIIPPTPTAAAPQFAPLSRPVKAPKIRMAAEEKPRRSPAAALHNQLARAFEPAPSAAKDNWEEF</sequence>
<dbReference type="SMART" id="SM00283">
    <property type="entry name" value="MA"/>
    <property type="match status" value="1"/>
</dbReference>
<feature type="domain" description="HAMP" evidence="7">
    <location>
        <begin position="284"/>
        <end position="336"/>
    </location>
</feature>
<reference evidence="8 9" key="1">
    <citation type="submission" date="2019-11" db="EMBL/GenBank/DDBJ databases">
        <title>Genome analysis of Rhizobacterium cereale a novel genus and species isolated from maize roots in North Spain.</title>
        <authorList>
            <person name="Menendez E."/>
            <person name="Flores-Felix J.D."/>
            <person name="Ramirez-Bahena M.-H."/>
            <person name="Igual J.M."/>
            <person name="Garcia-Fraile P."/>
            <person name="Peix A."/>
            <person name="Velazquez E."/>
        </authorList>
    </citation>
    <scope>NUCLEOTIDE SEQUENCE [LARGE SCALE GENOMIC DNA]</scope>
    <source>
        <strain evidence="8 9">RZME27</strain>
    </source>
</reference>
<dbReference type="Pfam" id="PF00672">
    <property type="entry name" value="HAMP"/>
    <property type="match status" value="1"/>
</dbReference>
<dbReference type="Gene3D" id="1.10.287.950">
    <property type="entry name" value="Methyl-accepting chemotaxis protein"/>
    <property type="match status" value="1"/>
</dbReference>
<evidence type="ECO:0000256" key="1">
    <source>
        <dbReference type="ARBA" id="ARBA00004370"/>
    </source>
</evidence>
<accession>A0A6A8A8L2</accession>
<dbReference type="AlphaFoldDB" id="A0A6A8A8L2"/>
<dbReference type="GO" id="GO:0004888">
    <property type="term" value="F:transmembrane signaling receptor activity"/>
    <property type="evidence" value="ECO:0007669"/>
    <property type="project" value="InterPro"/>
</dbReference>
<dbReference type="CDD" id="cd06225">
    <property type="entry name" value="HAMP"/>
    <property type="match status" value="1"/>
</dbReference>
<keyword evidence="4" id="KW-0807">Transducer</keyword>
<comment type="subcellular location">
    <subcellularLocation>
        <location evidence="1">Membrane</location>
    </subcellularLocation>
</comment>
<name>A0A6A8A8L2_9HYPH</name>
<proteinExistence type="inferred from homology"/>
<dbReference type="GO" id="GO:0016020">
    <property type="term" value="C:membrane"/>
    <property type="evidence" value="ECO:0007669"/>
    <property type="project" value="UniProtKB-SubCell"/>
</dbReference>
<comment type="similarity">
    <text evidence="3">Belongs to the methyl-accepting chemotaxis (MCP) protein family.</text>
</comment>
<dbReference type="Pfam" id="PF05227">
    <property type="entry name" value="CHASE3"/>
    <property type="match status" value="1"/>
</dbReference>
<keyword evidence="5" id="KW-1133">Transmembrane helix</keyword>
<dbReference type="CDD" id="cd11386">
    <property type="entry name" value="MCP_signal"/>
    <property type="match status" value="1"/>
</dbReference>
<dbReference type="InterPro" id="IPR003660">
    <property type="entry name" value="HAMP_dom"/>
</dbReference>
<dbReference type="PANTHER" id="PTHR43531">
    <property type="entry name" value="PROTEIN ICFG"/>
    <property type="match status" value="1"/>
</dbReference>
<dbReference type="PRINTS" id="PR00260">
    <property type="entry name" value="CHEMTRNSDUCR"/>
</dbReference>
<dbReference type="Proteomes" id="UP000435138">
    <property type="component" value="Unassembled WGS sequence"/>
</dbReference>
<feature type="transmembrane region" description="Helical" evidence="5">
    <location>
        <begin position="179"/>
        <end position="206"/>
    </location>
</feature>
<dbReference type="Pfam" id="PF00015">
    <property type="entry name" value="MCPsignal"/>
    <property type="match status" value="1"/>
</dbReference>
<evidence type="ECO:0000259" key="6">
    <source>
        <dbReference type="PROSITE" id="PS50111"/>
    </source>
</evidence>
<keyword evidence="5" id="KW-0472">Membrane</keyword>
<evidence type="ECO:0000313" key="8">
    <source>
        <dbReference type="EMBL" id="MQY47605.1"/>
    </source>
</evidence>
<dbReference type="InterPro" id="IPR004089">
    <property type="entry name" value="MCPsignal_dom"/>
</dbReference>
<dbReference type="InterPro" id="IPR007891">
    <property type="entry name" value="CHASE3"/>
</dbReference>
<dbReference type="SUPFAM" id="SSF158472">
    <property type="entry name" value="HAMP domain-like"/>
    <property type="match status" value="1"/>
</dbReference>
<dbReference type="InterPro" id="IPR051310">
    <property type="entry name" value="MCP_chemotaxis"/>
</dbReference>
<keyword evidence="2" id="KW-0145">Chemotaxis</keyword>
<dbReference type="PROSITE" id="PS51257">
    <property type="entry name" value="PROKAR_LIPOPROTEIN"/>
    <property type="match status" value="1"/>
</dbReference>
<dbReference type="GO" id="GO:0006935">
    <property type="term" value="P:chemotaxis"/>
    <property type="evidence" value="ECO:0007669"/>
    <property type="project" value="UniProtKB-KW"/>
</dbReference>
<dbReference type="GO" id="GO:0007165">
    <property type="term" value="P:signal transduction"/>
    <property type="evidence" value="ECO:0007669"/>
    <property type="project" value="UniProtKB-KW"/>
</dbReference>